<evidence type="ECO:0000256" key="3">
    <source>
        <dbReference type="ARBA" id="ARBA00022989"/>
    </source>
</evidence>
<evidence type="ECO:0000256" key="2">
    <source>
        <dbReference type="ARBA" id="ARBA00022692"/>
    </source>
</evidence>
<dbReference type="GO" id="GO:0005794">
    <property type="term" value="C:Golgi apparatus"/>
    <property type="evidence" value="ECO:0007669"/>
    <property type="project" value="TreeGrafter"/>
</dbReference>
<accession>A0A8I3ABR2</accession>
<evidence type="ECO:0000256" key="4">
    <source>
        <dbReference type="ARBA" id="ARBA00023136"/>
    </source>
</evidence>
<dbReference type="GO" id="GO:0006817">
    <property type="term" value="P:phosphate ion transport"/>
    <property type="evidence" value="ECO:0007669"/>
    <property type="project" value="TreeGrafter"/>
</dbReference>
<comment type="caution">
    <text evidence="7">The sequence shown here is derived from an EMBL/GenBank/DDBJ whole genome shotgun (WGS) entry which is preliminary data.</text>
</comment>
<dbReference type="Pfam" id="PF03124">
    <property type="entry name" value="EXS"/>
    <property type="match status" value="1"/>
</dbReference>
<evidence type="ECO:0000259" key="6">
    <source>
        <dbReference type="PROSITE" id="PS51380"/>
    </source>
</evidence>
<proteinExistence type="predicted"/>
<gene>
    <name evidence="7" type="ORF">JVT61DRAFT_15446</name>
</gene>
<dbReference type="GO" id="GO:0016036">
    <property type="term" value="P:cellular response to phosphate starvation"/>
    <property type="evidence" value="ECO:0007669"/>
    <property type="project" value="TreeGrafter"/>
</dbReference>
<name>A0A8I3ABR2_9AGAM</name>
<feature type="transmembrane region" description="Helical" evidence="5">
    <location>
        <begin position="12"/>
        <end position="32"/>
    </location>
</feature>
<feature type="domain" description="EXS" evidence="6">
    <location>
        <begin position="1"/>
        <end position="95"/>
    </location>
</feature>
<feature type="transmembrane region" description="Helical" evidence="5">
    <location>
        <begin position="44"/>
        <end position="65"/>
    </location>
</feature>
<dbReference type="AlphaFoldDB" id="A0A8I3ABR2"/>
<dbReference type="OrthoDB" id="9970435at2759"/>
<evidence type="ECO:0000256" key="1">
    <source>
        <dbReference type="ARBA" id="ARBA00004141"/>
    </source>
</evidence>
<dbReference type="GO" id="GO:0005886">
    <property type="term" value="C:plasma membrane"/>
    <property type="evidence" value="ECO:0007669"/>
    <property type="project" value="TreeGrafter"/>
</dbReference>
<protein>
    <submittedName>
        <fullName evidence="7">EXS family-domain-containing protein</fullName>
    </submittedName>
</protein>
<evidence type="ECO:0000313" key="7">
    <source>
        <dbReference type="EMBL" id="KAG6377628.1"/>
    </source>
</evidence>
<dbReference type="Proteomes" id="UP000683000">
    <property type="component" value="Unassembled WGS sequence"/>
</dbReference>
<dbReference type="PANTHER" id="PTHR10783:SF103">
    <property type="entry name" value="SOLUTE CARRIER FAMILY 53 MEMBER 1"/>
    <property type="match status" value="1"/>
</dbReference>
<dbReference type="PANTHER" id="PTHR10783">
    <property type="entry name" value="XENOTROPIC AND POLYTROPIC RETROVIRUS RECEPTOR 1-RELATED"/>
    <property type="match status" value="1"/>
</dbReference>
<dbReference type="PROSITE" id="PS51380">
    <property type="entry name" value="EXS"/>
    <property type="match status" value="1"/>
</dbReference>
<comment type="subcellular location">
    <subcellularLocation>
        <location evidence="1">Membrane</location>
        <topology evidence="1">Multi-pass membrane protein</topology>
    </subcellularLocation>
</comment>
<reference evidence="7" key="1">
    <citation type="submission" date="2021-03" db="EMBL/GenBank/DDBJ databases">
        <title>Evolutionary innovations through gain and loss of genes in the ectomycorrhizal Boletales.</title>
        <authorList>
            <person name="Wu G."/>
            <person name="Miyauchi S."/>
            <person name="Morin E."/>
            <person name="Yang Z.-L."/>
            <person name="Xu J."/>
            <person name="Martin F.M."/>
        </authorList>
    </citation>
    <scope>NUCLEOTIDE SEQUENCE</scope>
    <source>
        <strain evidence="7">BR01</strain>
    </source>
</reference>
<keyword evidence="8" id="KW-1185">Reference proteome</keyword>
<organism evidence="7 8">
    <name type="scientific">Boletus reticuloceps</name>
    <dbReference type="NCBI Taxonomy" id="495285"/>
    <lineage>
        <taxon>Eukaryota</taxon>
        <taxon>Fungi</taxon>
        <taxon>Dikarya</taxon>
        <taxon>Basidiomycota</taxon>
        <taxon>Agaricomycotina</taxon>
        <taxon>Agaricomycetes</taxon>
        <taxon>Agaricomycetidae</taxon>
        <taxon>Boletales</taxon>
        <taxon>Boletineae</taxon>
        <taxon>Boletaceae</taxon>
        <taxon>Boletoideae</taxon>
        <taxon>Boletus</taxon>
    </lineage>
</organism>
<dbReference type="InterPro" id="IPR004342">
    <property type="entry name" value="EXS_C"/>
</dbReference>
<evidence type="ECO:0000313" key="8">
    <source>
        <dbReference type="Proteomes" id="UP000683000"/>
    </source>
</evidence>
<keyword evidence="3 5" id="KW-1133">Transmembrane helix</keyword>
<keyword evidence="2 5" id="KW-0812">Transmembrane</keyword>
<keyword evidence="4 5" id="KW-0472">Membrane</keyword>
<sequence>MRRYRDSNLPTHLINAGKYAMGMVHYFFYYYWRHQDMPHIGANFIVWCFTGVVYGLYACAWDFLMDWSLCRPHARYPLLRSELVYKSHIPFYYLL</sequence>
<dbReference type="EMBL" id="JAGFBS010000009">
    <property type="protein sequence ID" value="KAG6377628.1"/>
    <property type="molecule type" value="Genomic_DNA"/>
</dbReference>
<dbReference type="GO" id="GO:0000822">
    <property type="term" value="F:inositol hexakisphosphate binding"/>
    <property type="evidence" value="ECO:0007669"/>
    <property type="project" value="TreeGrafter"/>
</dbReference>
<evidence type="ECO:0000256" key="5">
    <source>
        <dbReference type="SAM" id="Phobius"/>
    </source>
</evidence>